<feature type="transmembrane region" description="Helical" evidence="11">
    <location>
        <begin position="173"/>
        <end position="195"/>
    </location>
</feature>
<dbReference type="STRING" id="478820.A0A196SMM4"/>
<dbReference type="GO" id="GO:0052925">
    <property type="term" value="F:dol-P-Man:Man(5)GlcNAc(2)-PP-Dol alpha-1,3-mannosyltransferase activity"/>
    <property type="evidence" value="ECO:0007669"/>
    <property type="project" value="UniProtKB-EC"/>
</dbReference>
<evidence type="ECO:0000256" key="5">
    <source>
        <dbReference type="ARBA" id="ARBA00022679"/>
    </source>
</evidence>
<feature type="transmembrane region" description="Helical" evidence="11">
    <location>
        <begin position="295"/>
        <end position="314"/>
    </location>
</feature>
<feature type="transmembrane region" description="Helical" evidence="11">
    <location>
        <begin position="239"/>
        <end position="258"/>
    </location>
</feature>
<evidence type="ECO:0000256" key="10">
    <source>
        <dbReference type="ARBA" id="ARBA00049506"/>
    </source>
</evidence>
<protein>
    <recommendedName>
        <fullName evidence="3">dolichyl-P-Man:Man5GlcNAc2-PP-dolichol alpha-1,3-mannosyltransferase</fullName>
        <ecNumber evidence="3">2.4.1.258</ecNumber>
    </recommendedName>
</protein>
<gene>
    <name evidence="12" type="ORF">AV274_0764</name>
</gene>
<keyword evidence="8 11" id="KW-1133">Transmembrane helix</keyword>
<evidence type="ECO:0000256" key="9">
    <source>
        <dbReference type="ARBA" id="ARBA00023136"/>
    </source>
</evidence>
<keyword evidence="4" id="KW-0328">Glycosyltransferase</keyword>
<keyword evidence="6 11" id="KW-0812">Transmembrane</keyword>
<evidence type="ECO:0000256" key="8">
    <source>
        <dbReference type="ARBA" id="ARBA00022989"/>
    </source>
</evidence>
<organism evidence="12 13">
    <name type="scientific">Blastocystis sp. subtype 1 (strain ATCC 50177 / NandII)</name>
    <dbReference type="NCBI Taxonomy" id="478820"/>
    <lineage>
        <taxon>Eukaryota</taxon>
        <taxon>Sar</taxon>
        <taxon>Stramenopiles</taxon>
        <taxon>Bigyra</taxon>
        <taxon>Opalozoa</taxon>
        <taxon>Opalinata</taxon>
        <taxon>Blastocystidae</taxon>
        <taxon>Blastocystis</taxon>
    </lineage>
</organism>
<dbReference type="GO" id="GO:0005789">
    <property type="term" value="C:endoplasmic reticulum membrane"/>
    <property type="evidence" value="ECO:0007669"/>
    <property type="project" value="UniProtKB-SubCell"/>
</dbReference>
<comment type="catalytic activity">
    <reaction evidence="10">
        <text>an alpha-D-Man-(1-&gt;2)-alpha-D-Man-(1-&gt;2)-alpha-D-Man-(1-&gt;3)-[alpha-D-Man-(1-&gt;6)]-beta-D-Man-(1-&gt;4)-beta-D-GlcNAc-(1-&gt;4)-alpha-D-GlcNAc-diphospho-di-trans,poly-cis-dolichol + a di-trans,poly-cis-dolichyl beta-D-mannosyl phosphate = an alpha-D-Man-(1-&gt;2)-alpha-D-Man-(1-&gt;2)-alpha-D-Man-(1-&gt;3)-[alpha-D-Man-(1-&gt;3)-alpha-D-Man-(1-&gt;6)]-beta-D-Man-(1-&gt;4)-beta-D-GlcNAc-(1-&gt;4)-alpha-D-GlcNAc-diphospho-di-trans,poly-cis-dolichol + a di-trans,poly-cis-dolichyl phosphate + H(+)</text>
        <dbReference type="Rhea" id="RHEA:29527"/>
        <dbReference type="Rhea" id="RHEA-COMP:19498"/>
        <dbReference type="Rhea" id="RHEA-COMP:19501"/>
        <dbReference type="Rhea" id="RHEA-COMP:19516"/>
        <dbReference type="Rhea" id="RHEA-COMP:19517"/>
        <dbReference type="ChEBI" id="CHEBI:15378"/>
        <dbReference type="ChEBI" id="CHEBI:57683"/>
        <dbReference type="ChEBI" id="CHEBI:58211"/>
        <dbReference type="ChEBI" id="CHEBI:132515"/>
        <dbReference type="ChEBI" id="CHEBI:132516"/>
        <dbReference type="EC" id="2.4.1.258"/>
    </reaction>
    <physiologicalReaction direction="left-to-right" evidence="10">
        <dbReference type="Rhea" id="RHEA:29528"/>
    </physiologicalReaction>
</comment>
<name>A0A196SMM4_BLAHN</name>
<keyword evidence="9 11" id="KW-0472">Membrane</keyword>
<evidence type="ECO:0000256" key="3">
    <source>
        <dbReference type="ARBA" id="ARBA00011964"/>
    </source>
</evidence>
<feature type="transmembrane region" description="Helical" evidence="11">
    <location>
        <begin position="131"/>
        <end position="152"/>
    </location>
</feature>
<feature type="transmembrane region" description="Helical" evidence="11">
    <location>
        <begin position="49"/>
        <end position="72"/>
    </location>
</feature>
<comment type="subcellular location">
    <subcellularLocation>
        <location evidence="1">Endoplasmic reticulum membrane</location>
        <topology evidence="1">Multi-pass membrane protein</topology>
    </subcellularLocation>
</comment>
<dbReference type="OrthoDB" id="20028at2759"/>
<dbReference type="InterPro" id="IPR007873">
    <property type="entry name" value="Glycosyltransferase_ALG3"/>
</dbReference>
<dbReference type="EMBL" id="LXWW01000027">
    <property type="protein sequence ID" value="OAO17521.1"/>
    <property type="molecule type" value="Genomic_DNA"/>
</dbReference>
<dbReference type="PANTHER" id="PTHR12646:SF0">
    <property type="entry name" value="DOL-P-MAN:MAN(5)GLCNAC(2)-PP-DOL ALPHA-1,3-MANNOSYLTRANSFERASE"/>
    <property type="match status" value="1"/>
</dbReference>
<keyword evidence="5" id="KW-0808">Transferase</keyword>
<keyword evidence="13" id="KW-1185">Reference proteome</keyword>
<dbReference type="Pfam" id="PF05208">
    <property type="entry name" value="ALG3"/>
    <property type="match status" value="1"/>
</dbReference>
<feature type="transmembrane region" description="Helical" evidence="11">
    <location>
        <begin position="6"/>
        <end position="28"/>
    </location>
</feature>
<evidence type="ECO:0000313" key="13">
    <source>
        <dbReference type="Proteomes" id="UP000078348"/>
    </source>
</evidence>
<evidence type="ECO:0000256" key="2">
    <source>
        <dbReference type="ARBA" id="ARBA00004922"/>
    </source>
</evidence>
<evidence type="ECO:0000256" key="11">
    <source>
        <dbReference type="SAM" id="Phobius"/>
    </source>
</evidence>
<comment type="pathway">
    <text evidence="2">Protein modification; protein glycosylation.</text>
</comment>
<evidence type="ECO:0000313" key="12">
    <source>
        <dbReference type="EMBL" id="OAO17521.1"/>
    </source>
</evidence>
<dbReference type="Proteomes" id="UP000078348">
    <property type="component" value="Unassembled WGS sequence"/>
</dbReference>
<accession>A0A196SMM4</accession>
<reference evidence="12 13" key="1">
    <citation type="submission" date="2016-05" db="EMBL/GenBank/DDBJ databases">
        <title>Nuclear genome of Blastocystis sp. subtype 1 NandII.</title>
        <authorList>
            <person name="Gentekaki E."/>
            <person name="Curtis B."/>
            <person name="Stairs C."/>
            <person name="Eme L."/>
            <person name="Herman E."/>
            <person name="Klimes V."/>
            <person name="Arias M.C."/>
            <person name="Elias M."/>
            <person name="Hilliou F."/>
            <person name="Klute M."/>
            <person name="Malik S.-B."/>
            <person name="Pightling A."/>
            <person name="Rachubinski R."/>
            <person name="Salas D."/>
            <person name="Schlacht A."/>
            <person name="Suga H."/>
            <person name="Archibald J."/>
            <person name="Ball S.G."/>
            <person name="Clark G."/>
            <person name="Dacks J."/>
            <person name="Van Der Giezen M."/>
            <person name="Tsaousis A."/>
            <person name="Roger A."/>
        </authorList>
    </citation>
    <scope>NUCLEOTIDE SEQUENCE [LARGE SCALE GENOMIC DNA]</scope>
    <source>
        <strain evidence="13">ATCC 50177 / NandII</strain>
    </source>
</reference>
<comment type="caution">
    <text evidence="12">The sequence shown here is derived from an EMBL/GenBank/DDBJ whole genome shotgun (WGS) entry which is preliminary data.</text>
</comment>
<feature type="transmembrane region" description="Helical" evidence="11">
    <location>
        <begin position="201"/>
        <end position="230"/>
    </location>
</feature>
<evidence type="ECO:0000256" key="1">
    <source>
        <dbReference type="ARBA" id="ARBA00004477"/>
    </source>
</evidence>
<proteinExistence type="predicted"/>
<evidence type="ECO:0000256" key="4">
    <source>
        <dbReference type="ARBA" id="ARBA00022676"/>
    </source>
</evidence>
<keyword evidence="7" id="KW-0256">Endoplasmic reticulum</keyword>
<dbReference type="PANTHER" id="PTHR12646">
    <property type="entry name" value="NOT56 - RELATED"/>
    <property type="match status" value="1"/>
</dbReference>
<evidence type="ECO:0000256" key="7">
    <source>
        <dbReference type="ARBA" id="ARBA00022824"/>
    </source>
</evidence>
<evidence type="ECO:0000256" key="6">
    <source>
        <dbReference type="ARBA" id="ARBA00022692"/>
    </source>
</evidence>
<dbReference type="AlphaFoldDB" id="A0A196SMM4"/>
<dbReference type="EC" id="2.4.1.258" evidence="3"/>
<sequence>MPETTPIPIVGSPAIASTTCKSILAYFATNTRMLALFDYGRKVLTDRQYFWHFFWMVLVAECALGCLFIEYVPYTEIDWKTYMQFADYFTHGTMDYGKLQGETGPLVYPAGFVYIYSFLYSITDGGNNIHLAQYIFLGLYLATEAVVMILYHRSKVVPQWAMLLLCLSKRAKSIYYLRLFNESVLMLPLYLAILLFTYQQWFWGVLLLSLSLSIKMNILLFFPGLLLLLFESVGVVRALFLLGVVVLTQLTLGVPFIATNAANYFGRAYEFGRVFTYKWTVNFKFVPFDIFVTPTFGRVLLVLQLVLLLSFIFFRWSQPMGGIWTVVQSDPFAPKPRNLLVRMFDWFVVRDGYVELTPEHILTTLFGSNFIGIVCSRSIHYQYYDWYLHTLPYLAWRTNFPTLCKLFLLLCIEITYNVYPSTPASSLLWQAAHLTLLAGLWFRKSDVSYVVYDEEEEKEKED</sequence>